<evidence type="ECO:0000256" key="4">
    <source>
        <dbReference type="ARBA" id="ARBA00023145"/>
    </source>
</evidence>
<evidence type="ECO:0000313" key="5">
    <source>
        <dbReference type="EMBL" id="BAK84881.1"/>
    </source>
</evidence>
<proteinExistence type="inferred from homology"/>
<organism evidence="5 6">
    <name type="scientific">Komagataeibacter medellinensis (strain NBRC 3288 / BCRC 11682 / LMG 1693 / Kondo 51)</name>
    <name type="common">Gluconacetobacter medellinensis</name>
    <dbReference type="NCBI Taxonomy" id="634177"/>
    <lineage>
        <taxon>Bacteria</taxon>
        <taxon>Pseudomonadati</taxon>
        <taxon>Pseudomonadota</taxon>
        <taxon>Alphaproteobacteria</taxon>
        <taxon>Acetobacterales</taxon>
        <taxon>Acetobacteraceae</taxon>
        <taxon>Komagataeibacter</taxon>
    </lineage>
</organism>
<dbReference type="EMBL" id="AP012159">
    <property type="protein sequence ID" value="BAK84881.1"/>
    <property type="molecule type" value="Genomic_DNA"/>
</dbReference>
<keyword evidence="3" id="KW-0378">Hydrolase</keyword>
<evidence type="ECO:0000256" key="2">
    <source>
        <dbReference type="ARBA" id="ARBA00022679"/>
    </source>
</evidence>
<dbReference type="PRINTS" id="PR01210">
    <property type="entry name" value="GGTRANSPTASE"/>
</dbReference>
<evidence type="ECO:0000313" key="6">
    <source>
        <dbReference type="Proteomes" id="UP000009044"/>
    </source>
</evidence>
<sequence>MNLSRPAIGEACVPEHSITPVARRYVRTAFSVVMAISVTGCSLNNYSPVKIVSHMFGPSPGALIGTVSADEPEATLVGRDILQRGGNAADAAAAMGMALSVTLPSRASLGAGGACLAYRPGDQNGGRAFMFLPVAGTVAATGMPRVDRPAAVPMMARGLYLMHLQYGSVAFSELLPDAISLASHGINVSRQLAGDLAAVQGPLLADAGIRAVFSRSDGKALAEGDALVQTHLSGALDQIRSMGVGDLYNGALGQSFIAGSQGAGGGLLMADMRGAIPSEQMPLVLNNGETQVAFLPPPADGGLGSAVAFRSAASSDAATRAQGAIAAWRAQNGTASSATTGSATAQGLVARAQAFVNAGGGTGGGLPSLPASTSFTVVDHAGMAVACSLSMDNLFGTGRMAGNTGIVLGASPARLPQPLYTAAIASQGHAFRAVAAGSGQNDAAAAVGITMRNVLAGQVPDAHPVTAQGRVNAISCPHGLPGDAASCVAATDPRGAGLAMGPR</sequence>
<dbReference type="HOGENOM" id="CLU_044696_0_0_5"/>
<name>G2I1U5_KOMMN</name>
<comment type="similarity">
    <text evidence="1">Belongs to the gamma-glutamyltransferase family.</text>
</comment>
<dbReference type="SUPFAM" id="SSF56235">
    <property type="entry name" value="N-terminal nucleophile aminohydrolases (Ntn hydrolases)"/>
    <property type="match status" value="1"/>
</dbReference>
<dbReference type="STRING" id="634177.GLX_24690"/>
<dbReference type="PATRIC" id="fig|634177.7.peg.2759"/>
<dbReference type="InterPro" id="IPR043137">
    <property type="entry name" value="GGT_ssub_C"/>
</dbReference>
<dbReference type="eggNOG" id="COG0405">
    <property type="taxonomic scope" value="Bacteria"/>
</dbReference>
<dbReference type="GO" id="GO:0016787">
    <property type="term" value="F:hydrolase activity"/>
    <property type="evidence" value="ECO:0007669"/>
    <property type="project" value="UniProtKB-KW"/>
</dbReference>
<dbReference type="InterPro" id="IPR051792">
    <property type="entry name" value="GGT_bact"/>
</dbReference>
<protein>
    <submittedName>
        <fullName evidence="5">Gamma-glutamyltranspeptidase</fullName>
    </submittedName>
</protein>
<dbReference type="AlphaFoldDB" id="G2I1U5"/>
<gene>
    <name evidence="5" type="ordered locus">GLX_24690</name>
</gene>
<dbReference type="Gene3D" id="3.60.20.40">
    <property type="match status" value="1"/>
</dbReference>
<dbReference type="PANTHER" id="PTHR43199:SF1">
    <property type="entry name" value="GLUTATHIONE HYDROLASE PROENZYME"/>
    <property type="match status" value="1"/>
</dbReference>
<dbReference type="GO" id="GO:0016740">
    <property type="term" value="F:transferase activity"/>
    <property type="evidence" value="ECO:0007669"/>
    <property type="project" value="UniProtKB-KW"/>
</dbReference>
<dbReference type="PANTHER" id="PTHR43199">
    <property type="entry name" value="GLUTATHIONE HYDROLASE"/>
    <property type="match status" value="1"/>
</dbReference>
<accession>G2I1U5</accession>
<dbReference type="Pfam" id="PF01019">
    <property type="entry name" value="G_glu_transpept"/>
    <property type="match status" value="1"/>
</dbReference>
<reference evidence="6" key="1">
    <citation type="journal article" date="2011" name="J. Bacteriol.">
        <title>Complete genome sequence of NBRC 3288, a unique cellulose-nonproducing strain of Gluconacetobacter xylinus isolated from vinegar.</title>
        <authorList>
            <person name="Ogino H."/>
            <person name="Azuma Y."/>
            <person name="Hosoyama A."/>
            <person name="Nakazawa H."/>
            <person name="Matsutani M."/>
            <person name="Hasegawa A."/>
            <person name="Otsuyama K."/>
            <person name="Matsushita K."/>
            <person name="Fujita N."/>
            <person name="Shirai M."/>
        </authorList>
    </citation>
    <scope>NUCLEOTIDE SEQUENCE [LARGE SCALE GENOMIC DNA]</scope>
    <source>
        <strain evidence="6">NBRC 3288 / BCRC 11682 / LMG 1693</strain>
    </source>
</reference>
<dbReference type="InterPro" id="IPR029055">
    <property type="entry name" value="Ntn_hydrolases_N"/>
</dbReference>
<keyword evidence="2" id="KW-0808">Transferase</keyword>
<dbReference type="KEGG" id="gxy:GLX_24690"/>
<evidence type="ECO:0000256" key="1">
    <source>
        <dbReference type="ARBA" id="ARBA00009381"/>
    </source>
</evidence>
<keyword evidence="4" id="KW-0865">Zymogen</keyword>
<evidence type="ECO:0000256" key="3">
    <source>
        <dbReference type="ARBA" id="ARBA00022801"/>
    </source>
</evidence>
<dbReference type="Proteomes" id="UP000009044">
    <property type="component" value="Chromosome"/>
</dbReference>